<gene>
    <name evidence="2" type="ORF">GFSPODELE1_LOCUS5785</name>
</gene>
<protein>
    <recommendedName>
        <fullName evidence="4">3-carboxymuconate cyclase</fullName>
    </recommendedName>
</protein>
<organism evidence="2 3">
    <name type="scientific">Somion occarium</name>
    <dbReference type="NCBI Taxonomy" id="3059160"/>
    <lineage>
        <taxon>Eukaryota</taxon>
        <taxon>Fungi</taxon>
        <taxon>Dikarya</taxon>
        <taxon>Basidiomycota</taxon>
        <taxon>Agaricomycotina</taxon>
        <taxon>Agaricomycetes</taxon>
        <taxon>Polyporales</taxon>
        <taxon>Cerrenaceae</taxon>
        <taxon>Somion</taxon>
    </lineage>
</organism>
<feature type="signal peptide" evidence="1">
    <location>
        <begin position="1"/>
        <end position="17"/>
    </location>
</feature>
<dbReference type="EMBL" id="OZ037947">
    <property type="protein sequence ID" value="CAL1706265.1"/>
    <property type="molecule type" value="Genomic_DNA"/>
</dbReference>
<dbReference type="InterPro" id="IPR019405">
    <property type="entry name" value="Lactonase_7-beta_prop"/>
</dbReference>
<reference evidence="3" key="1">
    <citation type="submission" date="2024-04" db="EMBL/GenBank/DDBJ databases">
        <authorList>
            <person name="Shaw F."/>
            <person name="Minotto A."/>
        </authorList>
    </citation>
    <scope>NUCLEOTIDE SEQUENCE [LARGE SCALE GENOMIC DNA]</scope>
</reference>
<proteinExistence type="predicted"/>
<dbReference type="Pfam" id="PF10282">
    <property type="entry name" value="Lactonase"/>
    <property type="match status" value="1"/>
</dbReference>
<evidence type="ECO:0000256" key="1">
    <source>
        <dbReference type="SAM" id="SignalP"/>
    </source>
</evidence>
<feature type="chain" id="PRO_5046696118" description="3-carboxymuconate cyclase" evidence="1">
    <location>
        <begin position="18"/>
        <end position="431"/>
    </location>
</feature>
<name>A0ABP1DEK6_9APHY</name>
<accession>A0ABP1DEK6</accession>
<keyword evidence="1" id="KW-0732">Signal</keyword>
<evidence type="ECO:0000313" key="3">
    <source>
        <dbReference type="Proteomes" id="UP001497453"/>
    </source>
</evidence>
<dbReference type="Proteomes" id="UP001497453">
    <property type="component" value="Chromosome 4"/>
</dbReference>
<evidence type="ECO:0000313" key="2">
    <source>
        <dbReference type="EMBL" id="CAL1706265.1"/>
    </source>
</evidence>
<dbReference type="SUPFAM" id="SSF75011">
    <property type="entry name" value="3-carboxy-cis,cis-mucoante lactonizing enzyme"/>
    <property type="match status" value="1"/>
</dbReference>
<evidence type="ECO:0008006" key="4">
    <source>
        <dbReference type="Google" id="ProtNLM"/>
    </source>
</evidence>
<dbReference type="InterPro" id="IPR015943">
    <property type="entry name" value="WD40/YVTN_repeat-like_dom_sf"/>
</dbReference>
<sequence length="431" mass="44589">MHSLLVSVLSAVTLASAAPIFYRTDNTTASSQVIMLNTPNFVSEQAGAVYFISNEPSGNFVVVGEVQDNGAVVPNRAVSTGGQGAHGVSDPIGPDPLFSQGAIKASAKGQKLAAVNPGDNTVSLFSIDPKNPVDIKMIGTPQSSGGEFPVSVAFNKDATQLCVLNSGKVNGVNCYQVDSSNGLVAQADTTRSLGLNQTTPPAGPANTPSHVIFNEDGTKLIASVKGTPPNQPGFLAVWDVAEDGTLSKDFTSIAPAAGGLLPFSLTNINGMNAVLATDAGVGFDIFDFSTVKNAQDGGNQTSAKNSVVPIEGQMATCWSSFSNETGNFYLTDVGTSTVTEVNVDKDLKGTIVKQYPQLNNSATIDNDVAQINGKDFLYILAAGATSIDVMSLHASGNATSLGSFSFDFAAKQANLTLNANNLQGMTTFVKE</sequence>
<keyword evidence="3" id="KW-1185">Reference proteome</keyword>
<dbReference type="Gene3D" id="2.130.10.10">
    <property type="entry name" value="YVTN repeat-like/Quinoprotein amine dehydrogenase"/>
    <property type="match status" value="1"/>
</dbReference>